<reference evidence="2" key="1">
    <citation type="submission" date="2017-02" db="UniProtKB">
        <authorList>
            <consortium name="WormBaseParasite"/>
        </authorList>
    </citation>
    <scope>IDENTIFICATION</scope>
</reference>
<protein>
    <submittedName>
        <fullName evidence="2">GRAM domain-containing protein</fullName>
    </submittedName>
</protein>
<dbReference type="WBParaSite" id="SPAL_0000297900.1">
    <property type="protein sequence ID" value="SPAL_0000297900.1"/>
    <property type="gene ID" value="SPAL_0000297900"/>
</dbReference>
<organism evidence="1 2">
    <name type="scientific">Strongyloides papillosus</name>
    <name type="common">Intestinal threadworm</name>
    <dbReference type="NCBI Taxonomy" id="174720"/>
    <lineage>
        <taxon>Eukaryota</taxon>
        <taxon>Metazoa</taxon>
        <taxon>Ecdysozoa</taxon>
        <taxon>Nematoda</taxon>
        <taxon>Chromadorea</taxon>
        <taxon>Rhabditida</taxon>
        <taxon>Tylenchina</taxon>
        <taxon>Panagrolaimomorpha</taxon>
        <taxon>Strongyloidoidea</taxon>
        <taxon>Strongyloididae</taxon>
        <taxon>Strongyloides</taxon>
    </lineage>
</organism>
<evidence type="ECO:0000313" key="1">
    <source>
        <dbReference type="Proteomes" id="UP000046392"/>
    </source>
</evidence>
<sequence length="164" mass="19560">MADKKCQNSWRVDNIGDLLNDISFRDTESVRSSSENLNSFRSKQNSVEELDDNIDREERIDKKQLYVGVMRRCDVEDYLRSFIGNGFCFYHNLKISKQFIRFPKKLKLYYAFKNEVDLIHHSEVKYSKSQGKFSFRMRFGEKKFFNSFGELVRYCNSEMTNVCC</sequence>
<dbReference type="AlphaFoldDB" id="A0A0N5BAA9"/>
<accession>A0A0N5BAA9</accession>
<keyword evidence="1" id="KW-1185">Reference proteome</keyword>
<name>A0A0N5BAA9_STREA</name>
<proteinExistence type="predicted"/>
<dbReference type="Proteomes" id="UP000046392">
    <property type="component" value="Unplaced"/>
</dbReference>
<evidence type="ECO:0000313" key="2">
    <source>
        <dbReference type="WBParaSite" id="SPAL_0000297900.1"/>
    </source>
</evidence>